<feature type="transmembrane region" description="Helical" evidence="1">
    <location>
        <begin position="152"/>
        <end position="173"/>
    </location>
</feature>
<feature type="transmembrane region" description="Helical" evidence="1">
    <location>
        <begin position="120"/>
        <end position="140"/>
    </location>
</feature>
<organism evidence="2 3">
    <name type="scientific">Dactylellina haptotyla (strain CBS 200.50)</name>
    <name type="common">Nematode-trapping fungus</name>
    <name type="synonym">Monacrosporium haptotylum</name>
    <dbReference type="NCBI Taxonomy" id="1284197"/>
    <lineage>
        <taxon>Eukaryota</taxon>
        <taxon>Fungi</taxon>
        <taxon>Dikarya</taxon>
        <taxon>Ascomycota</taxon>
        <taxon>Pezizomycotina</taxon>
        <taxon>Orbiliomycetes</taxon>
        <taxon>Orbiliales</taxon>
        <taxon>Orbiliaceae</taxon>
        <taxon>Dactylellina</taxon>
    </lineage>
</organism>
<reference evidence="3" key="2">
    <citation type="submission" date="2013-04" db="EMBL/GenBank/DDBJ databases">
        <title>Genomic mechanisms accounting for the adaptation to parasitism in nematode-trapping fungi.</title>
        <authorList>
            <person name="Ahren D.G."/>
        </authorList>
    </citation>
    <scope>NUCLEOTIDE SEQUENCE [LARGE SCALE GENOMIC DNA]</scope>
    <source>
        <strain evidence="3">CBS 200.50</strain>
    </source>
</reference>
<dbReference type="Proteomes" id="UP000015100">
    <property type="component" value="Unassembled WGS sequence"/>
</dbReference>
<keyword evidence="3" id="KW-1185">Reference proteome</keyword>
<keyword evidence="1" id="KW-0472">Membrane</keyword>
<keyword evidence="1" id="KW-1133">Transmembrane helix</keyword>
<dbReference type="eggNOG" id="ENOG502SX75">
    <property type="taxonomic scope" value="Eukaryota"/>
</dbReference>
<evidence type="ECO:0000256" key="1">
    <source>
        <dbReference type="SAM" id="Phobius"/>
    </source>
</evidence>
<dbReference type="AlphaFoldDB" id="S8A383"/>
<evidence type="ECO:0000313" key="2">
    <source>
        <dbReference type="EMBL" id="EPS35611.1"/>
    </source>
</evidence>
<name>S8A383_DACHA</name>
<feature type="transmembrane region" description="Helical" evidence="1">
    <location>
        <begin position="90"/>
        <end position="108"/>
    </location>
</feature>
<dbReference type="OMA" id="FAYERET"/>
<dbReference type="HOGENOM" id="CLU_663960_0_0_1"/>
<proteinExistence type="predicted"/>
<feature type="transmembrane region" description="Helical" evidence="1">
    <location>
        <begin position="50"/>
        <end position="69"/>
    </location>
</feature>
<sequence>MDFLAPRTVDQNAVGPPFGARGLHGGAWYMANHTSTISFAYERETILTPWPWLLFSFGVSFLTAGWGYFSTLKQRHEETKGERLRAKITIAILLLTTVRSVATLILAIKSYTNPLRYPPPSAIAALFISALSSALDCGLLPGRFYGAVLKRVAQIDALVTCAAMVMMFAIPFAKGSFLYGRYTYAGGHCPITVTNRPYKPTVVGCPSNYTVLSAKERAEFWGGVPRVIDDLNASYTSASEIALVVLAVVVGGYITVSGFRLIGWTRETIEYIWNYKEESERKKGRELESNSEELYFVGSLKREKPKAPVRRDASAFILLSILMFAAVSVPIHAVQQNRPKLWKVLDGFGPPDKPKKTSDGPTFRGEFDKFPGENANGTSWVDCYDVGPPTSTDGFMRAWIDVQKKDPLTFLAMI</sequence>
<keyword evidence="1" id="KW-0812">Transmembrane</keyword>
<reference evidence="2 3" key="1">
    <citation type="journal article" date="2013" name="PLoS Genet.">
        <title>Genomic mechanisms accounting for the adaptation to parasitism in nematode-trapping fungi.</title>
        <authorList>
            <person name="Meerupati T."/>
            <person name="Andersson K.M."/>
            <person name="Friman E."/>
            <person name="Kumar D."/>
            <person name="Tunlid A."/>
            <person name="Ahren D."/>
        </authorList>
    </citation>
    <scope>NUCLEOTIDE SEQUENCE [LARGE SCALE GENOMIC DNA]</scope>
    <source>
        <strain evidence="2 3">CBS 200.50</strain>
    </source>
</reference>
<accession>S8A383</accession>
<dbReference type="EMBL" id="AQGS01001094">
    <property type="protein sequence ID" value="EPS35611.1"/>
    <property type="molecule type" value="Genomic_DNA"/>
</dbReference>
<comment type="caution">
    <text evidence="2">The sequence shown here is derived from an EMBL/GenBank/DDBJ whole genome shotgun (WGS) entry which is preliminary data.</text>
</comment>
<evidence type="ECO:0000313" key="3">
    <source>
        <dbReference type="Proteomes" id="UP000015100"/>
    </source>
</evidence>
<feature type="transmembrane region" description="Helical" evidence="1">
    <location>
        <begin position="241"/>
        <end position="262"/>
    </location>
</feature>
<dbReference type="OrthoDB" id="5291409at2759"/>
<feature type="transmembrane region" description="Helical" evidence="1">
    <location>
        <begin position="313"/>
        <end position="333"/>
    </location>
</feature>
<protein>
    <submittedName>
        <fullName evidence="2">Uncharacterized protein</fullName>
    </submittedName>
</protein>
<gene>
    <name evidence="2" type="ORF">H072_10972</name>
</gene>